<dbReference type="GO" id="GO:0016279">
    <property type="term" value="F:protein-lysine N-methyltransferase activity"/>
    <property type="evidence" value="ECO:0007669"/>
    <property type="project" value="InterPro"/>
</dbReference>
<keyword evidence="3" id="KW-0949">S-adenosyl-L-methionine</keyword>
<dbReference type="SUPFAM" id="SSF53335">
    <property type="entry name" value="S-adenosyl-L-methionine-dependent methyltransferases"/>
    <property type="match status" value="1"/>
</dbReference>
<dbReference type="STRING" id="1035707.SAMN05216552_102819"/>
<dbReference type="Gene3D" id="3.40.50.150">
    <property type="entry name" value="Vaccinia Virus protein VP39"/>
    <property type="match status" value="1"/>
</dbReference>
<evidence type="ECO:0000313" key="7">
    <source>
        <dbReference type="Proteomes" id="UP000199391"/>
    </source>
</evidence>
<keyword evidence="4" id="KW-1133">Transmembrane helix</keyword>
<keyword evidence="7" id="KW-1185">Reference proteome</keyword>
<keyword evidence="2 6" id="KW-0808">Transferase</keyword>
<sequence>MNPRRLLRIPAVQALLLQCAAYPATLFTIYLLATLRVPVSLGLVAVVQGMLAALFTFKLGLAPWWRLIQLLFPAAVLAAGMLALPPVLYLLVFLLLVGLYWSTYRTQVPLYPSNPAVWEAVARELPPPREGRRPRVVDVGSGMGGMVLHLARARPDCDVTGIELAPLPWLYSRARAALSGGGARFVRGDYESLDFGDYDLVFAYLSPAAMPGLWAKASAEMRPGSLLVSYEFEIAACPPVKTIVTTEHAPSLYVWRF</sequence>
<dbReference type="GO" id="GO:0032259">
    <property type="term" value="P:methylation"/>
    <property type="evidence" value="ECO:0007669"/>
    <property type="project" value="UniProtKB-KW"/>
</dbReference>
<dbReference type="AlphaFoldDB" id="A0A1I7LF37"/>
<evidence type="ECO:0000256" key="1">
    <source>
        <dbReference type="ARBA" id="ARBA00022603"/>
    </source>
</evidence>
<dbReference type="InterPro" id="IPR041698">
    <property type="entry name" value="Methyltransf_25"/>
</dbReference>
<accession>A0A1I7LF37</accession>
<feature type="domain" description="Methyltransferase" evidence="5">
    <location>
        <begin position="136"/>
        <end position="216"/>
    </location>
</feature>
<feature type="transmembrane region" description="Helical" evidence="4">
    <location>
        <begin position="39"/>
        <end position="59"/>
    </location>
</feature>
<evidence type="ECO:0000259" key="5">
    <source>
        <dbReference type="Pfam" id="PF13649"/>
    </source>
</evidence>
<dbReference type="Pfam" id="PF13649">
    <property type="entry name" value="Methyltransf_25"/>
    <property type="match status" value="1"/>
</dbReference>
<name>A0A1I7LF37_9BURK</name>
<dbReference type="EMBL" id="FPBO01000028">
    <property type="protein sequence ID" value="SFV08285.1"/>
    <property type="molecule type" value="Genomic_DNA"/>
</dbReference>
<dbReference type="OrthoDB" id="5611641at2"/>
<evidence type="ECO:0000313" key="6">
    <source>
        <dbReference type="EMBL" id="SFV08285.1"/>
    </source>
</evidence>
<dbReference type="CDD" id="cd02440">
    <property type="entry name" value="AdoMet_MTases"/>
    <property type="match status" value="1"/>
</dbReference>
<keyword evidence="4" id="KW-0472">Membrane</keyword>
<organism evidence="6 7">
    <name type="scientific">Pseudoduganella namucuonensis</name>
    <dbReference type="NCBI Taxonomy" id="1035707"/>
    <lineage>
        <taxon>Bacteria</taxon>
        <taxon>Pseudomonadati</taxon>
        <taxon>Pseudomonadota</taxon>
        <taxon>Betaproteobacteria</taxon>
        <taxon>Burkholderiales</taxon>
        <taxon>Oxalobacteraceae</taxon>
        <taxon>Telluria group</taxon>
        <taxon>Pseudoduganella</taxon>
    </lineage>
</organism>
<evidence type="ECO:0000256" key="2">
    <source>
        <dbReference type="ARBA" id="ARBA00022679"/>
    </source>
</evidence>
<feature type="transmembrane region" description="Helical" evidence="4">
    <location>
        <begin position="71"/>
        <end position="101"/>
    </location>
</feature>
<gene>
    <name evidence="6" type="ORF">SAMN05216552_102819</name>
</gene>
<keyword evidence="4" id="KW-0812">Transmembrane</keyword>
<evidence type="ECO:0000256" key="4">
    <source>
        <dbReference type="SAM" id="Phobius"/>
    </source>
</evidence>
<protein>
    <submittedName>
        <fullName evidence="6">Methyltransferase domain-containing protein</fullName>
    </submittedName>
</protein>
<dbReference type="PANTHER" id="PTHR13610">
    <property type="entry name" value="METHYLTRANSFERASE DOMAIN-CONTAINING PROTEIN"/>
    <property type="match status" value="1"/>
</dbReference>
<keyword evidence="1 6" id="KW-0489">Methyltransferase</keyword>
<reference evidence="7" key="1">
    <citation type="submission" date="2016-10" db="EMBL/GenBank/DDBJ databases">
        <authorList>
            <person name="Varghese N."/>
            <person name="Submissions S."/>
        </authorList>
    </citation>
    <scope>NUCLEOTIDE SEQUENCE [LARGE SCALE GENOMIC DNA]</scope>
    <source>
        <strain evidence="7">CGMCC 1.11014</strain>
    </source>
</reference>
<feature type="transmembrane region" description="Helical" evidence="4">
    <location>
        <begin position="12"/>
        <end position="33"/>
    </location>
</feature>
<evidence type="ECO:0000256" key="3">
    <source>
        <dbReference type="ARBA" id="ARBA00022691"/>
    </source>
</evidence>
<dbReference type="InterPro" id="IPR029063">
    <property type="entry name" value="SAM-dependent_MTases_sf"/>
</dbReference>
<dbReference type="Proteomes" id="UP000199391">
    <property type="component" value="Unassembled WGS sequence"/>
</dbReference>
<dbReference type="PANTHER" id="PTHR13610:SF9">
    <property type="entry name" value="FI06469P"/>
    <property type="match status" value="1"/>
</dbReference>
<proteinExistence type="predicted"/>
<dbReference type="InterPro" id="IPR026170">
    <property type="entry name" value="FAM173A/B"/>
</dbReference>
<dbReference type="RefSeq" id="WP_093558187.1">
    <property type="nucleotide sequence ID" value="NZ_FPBO01000028.1"/>
</dbReference>